<protein>
    <submittedName>
        <fullName evidence="1">16891_t:CDS:1</fullName>
    </submittedName>
</protein>
<keyword evidence="2" id="KW-1185">Reference proteome</keyword>
<comment type="caution">
    <text evidence="1">The sequence shown here is derived from an EMBL/GenBank/DDBJ whole genome shotgun (WGS) entry which is preliminary data.</text>
</comment>
<gene>
    <name evidence="1" type="ORF">RPERSI_LOCUS12414</name>
</gene>
<evidence type="ECO:0000313" key="1">
    <source>
        <dbReference type="EMBL" id="CAG8733566.1"/>
    </source>
</evidence>
<dbReference type="Proteomes" id="UP000789920">
    <property type="component" value="Unassembled WGS sequence"/>
</dbReference>
<evidence type="ECO:0000313" key="2">
    <source>
        <dbReference type="Proteomes" id="UP000789920"/>
    </source>
</evidence>
<sequence>NSRRFSFPYVSGFPLRLLASLLEYVPGLSSYLYNNMVLSTLRDRSFKEDMTMMPLPLPKEIFGVEDSVIIDGLEIIEQKNQEHNPAPANQRFLCARDYTDAYFTKSITPIQVCEKLIDKIKQSCSKACDPPLYGMCQYHEDDIRAQAEASTSRYNQNQTFGPLDGVPVAIKDSIDVIGYETRVGTSFLNQGNPASKDAFLVNKLREQGAIIIGKTNLHEICFDVTTNNPNAYTSRNPYNTDHYCGGSSGGSGCVVASGLCPISVGSDIGDPEDSKTLYQPSPTLHGLYLTKTLSDLKIGIFSDWNRRVVDPAITSSLNSLINEFKLRGAEFIEIDIPELNDAQIAHSITALSEFCSFMNGYKECLHLLSLPNRANIATYSNANASDYIKAQQVRTRMMRNASVLFSGVNLILTPTCAITAPPIYPESLIYGEINPSVTTYGVRFTKLANFIGIPAVTVPAGYNDKNLPIGLQFMAKWYDEATLLRVAK</sequence>
<name>A0ACA9Q7J8_9GLOM</name>
<proteinExistence type="predicted"/>
<organism evidence="1 2">
    <name type="scientific">Racocetra persica</name>
    <dbReference type="NCBI Taxonomy" id="160502"/>
    <lineage>
        <taxon>Eukaryota</taxon>
        <taxon>Fungi</taxon>
        <taxon>Fungi incertae sedis</taxon>
        <taxon>Mucoromycota</taxon>
        <taxon>Glomeromycotina</taxon>
        <taxon>Glomeromycetes</taxon>
        <taxon>Diversisporales</taxon>
        <taxon>Gigasporaceae</taxon>
        <taxon>Racocetra</taxon>
    </lineage>
</organism>
<feature type="non-terminal residue" evidence="1">
    <location>
        <position position="488"/>
    </location>
</feature>
<dbReference type="EMBL" id="CAJVQC010026579">
    <property type="protein sequence ID" value="CAG8733566.1"/>
    <property type="molecule type" value="Genomic_DNA"/>
</dbReference>
<accession>A0ACA9Q7J8</accession>
<reference evidence="1" key="1">
    <citation type="submission" date="2021-06" db="EMBL/GenBank/DDBJ databases">
        <authorList>
            <person name="Kallberg Y."/>
            <person name="Tangrot J."/>
            <person name="Rosling A."/>
        </authorList>
    </citation>
    <scope>NUCLEOTIDE SEQUENCE</scope>
    <source>
        <strain evidence="1">MA461A</strain>
    </source>
</reference>
<feature type="non-terminal residue" evidence="1">
    <location>
        <position position="1"/>
    </location>
</feature>